<evidence type="ECO:0000313" key="2">
    <source>
        <dbReference type="EMBL" id="OPA85206.1"/>
    </source>
</evidence>
<name>A0A1T2XZJ3_PSEFL</name>
<accession>A0A1T2XZJ3</accession>
<gene>
    <name evidence="2" type="ORF">BFW87_27620</name>
</gene>
<evidence type="ECO:0000313" key="3">
    <source>
        <dbReference type="Proteomes" id="UP000190965"/>
    </source>
</evidence>
<feature type="transmembrane region" description="Helical" evidence="1">
    <location>
        <begin position="49"/>
        <end position="69"/>
    </location>
</feature>
<evidence type="ECO:0008006" key="4">
    <source>
        <dbReference type="Google" id="ProtNLM"/>
    </source>
</evidence>
<dbReference type="Proteomes" id="UP000190965">
    <property type="component" value="Unassembled WGS sequence"/>
</dbReference>
<dbReference type="OrthoDB" id="7029287at2"/>
<dbReference type="AlphaFoldDB" id="A0A1T2XZJ3"/>
<dbReference type="EMBL" id="MSDF01000054">
    <property type="protein sequence ID" value="OPA85206.1"/>
    <property type="molecule type" value="Genomic_DNA"/>
</dbReference>
<dbReference type="RefSeq" id="WP_078742894.1">
    <property type="nucleotide sequence ID" value="NZ_MSDF01000054.1"/>
</dbReference>
<proteinExistence type="predicted"/>
<feature type="transmembrane region" description="Helical" evidence="1">
    <location>
        <begin position="12"/>
        <end position="29"/>
    </location>
</feature>
<reference evidence="2 3" key="1">
    <citation type="submission" date="2016-12" db="EMBL/GenBank/DDBJ databases">
        <title>Draft genome sequences of seven strains of Pseudomonas fluorescens that produce 4-formylaminooxyvinylglycine.</title>
        <authorList>
            <person name="Okrent R.A."/>
            <person name="Manning V.A."/>
            <person name="Trippe K.M."/>
        </authorList>
    </citation>
    <scope>NUCLEOTIDE SEQUENCE [LARGE SCALE GENOMIC DNA]</scope>
    <source>
        <strain evidence="2 3">P5A</strain>
    </source>
</reference>
<keyword evidence="1" id="KW-0812">Transmembrane</keyword>
<comment type="caution">
    <text evidence="2">The sequence shown here is derived from an EMBL/GenBank/DDBJ whole genome shotgun (WGS) entry which is preliminary data.</text>
</comment>
<protein>
    <recommendedName>
        <fullName evidence="4">Transmembrane protein</fullName>
    </recommendedName>
</protein>
<organism evidence="2 3">
    <name type="scientific">Pseudomonas fluorescens</name>
    <dbReference type="NCBI Taxonomy" id="294"/>
    <lineage>
        <taxon>Bacteria</taxon>
        <taxon>Pseudomonadati</taxon>
        <taxon>Pseudomonadota</taxon>
        <taxon>Gammaproteobacteria</taxon>
        <taxon>Pseudomonadales</taxon>
        <taxon>Pseudomonadaceae</taxon>
        <taxon>Pseudomonas</taxon>
    </lineage>
</organism>
<keyword evidence="1" id="KW-0472">Membrane</keyword>
<sequence>MRDKLLNPLPPVMFNALLWLCAVTILLMLKNVITPLFEVIDDDWLDLDLAVALCAYVLLFLLEPMRNRINRRLRKRSRRKENRHRS</sequence>
<evidence type="ECO:0000256" key="1">
    <source>
        <dbReference type="SAM" id="Phobius"/>
    </source>
</evidence>
<keyword evidence="1" id="KW-1133">Transmembrane helix</keyword>